<evidence type="ECO:0000256" key="1">
    <source>
        <dbReference type="ARBA" id="ARBA00022857"/>
    </source>
</evidence>
<gene>
    <name evidence="6" type="primary">ZTA1</name>
    <name evidence="6" type="ORF">HK097_003665</name>
</gene>
<dbReference type="Proteomes" id="UP001212841">
    <property type="component" value="Unassembled WGS sequence"/>
</dbReference>
<dbReference type="EMBL" id="JADGJD010001883">
    <property type="protein sequence ID" value="KAJ3036959.1"/>
    <property type="molecule type" value="Genomic_DNA"/>
</dbReference>
<proteinExistence type="predicted"/>
<dbReference type="GO" id="GO:0070402">
    <property type="term" value="F:NADPH binding"/>
    <property type="evidence" value="ECO:0007669"/>
    <property type="project" value="TreeGrafter"/>
</dbReference>
<accession>A0AAD5S335</accession>
<dbReference type="PANTHER" id="PTHR48106">
    <property type="entry name" value="QUINONE OXIDOREDUCTASE PIG3-RELATED"/>
    <property type="match status" value="1"/>
</dbReference>
<evidence type="ECO:0000256" key="4">
    <source>
        <dbReference type="ARBA" id="ARBA00070796"/>
    </source>
</evidence>
<dbReference type="Gene3D" id="3.40.50.720">
    <property type="entry name" value="NAD(P)-binding Rossmann-like Domain"/>
    <property type="match status" value="1"/>
</dbReference>
<organism evidence="6 7">
    <name type="scientific">Rhizophlyctis rosea</name>
    <dbReference type="NCBI Taxonomy" id="64517"/>
    <lineage>
        <taxon>Eukaryota</taxon>
        <taxon>Fungi</taxon>
        <taxon>Fungi incertae sedis</taxon>
        <taxon>Chytridiomycota</taxon>
        <taxon>Chytridiomycota incertae sedis</taxon>
        <taxon>Chytridiomycetes</taxon>
        <taxon>Rhizophlyctidales</taxon>
        <taxon>Rhizophlyctidaceae</taxon>
        <taxon>Rhizophlyctis</taxon>
    </lineage>
</organism>
<evidence type="ECO:0000256" key="2">
    <source>
        <dbReference type="ARBA" id="ARBA00023002"/>
    </source>
</evidence>
<evidence type="ECO:0000313" key="6">
    <source>
        <dbReference type="EMBL" id="KAJ3036959.1"/>
    </source>
</evidence>
<dbReference type="GO" id="GO:0003960">
    <property type="term" value="F:quinone reductase (NADPH) activity"/>
    <property type="evidence" value="ECO:0007669"/>
    <property type="project" value="InterPro"/>
</dbReference>
<dbReference type="SUPFAM" id="SSF50129">
    <property type="entry name" value="GroES-like"/>
    <property type="match status" value="1"/>
</dbReference>
<dbReference type="Pfam" id="PF00107">
    <property type="entry name" value="ADH_zinc_N"/>
    <property type="match status" value="1"/>
</dbReference>
<keyword evidence="1" id="KW-0521">NADP</keyword>
<sequence>MPKAVQINKQGGVDVLEVVDLPVPKVSPGKILIKNHFIGTNFIDTYQRSGLYKVPLPYILGREASGVIEAVGEGVTDFAVGDRVGYLHGSTYATYTDADIAQVVKLPDTVSFEAGASLFLQGLTALSLIRVAYEIKKDDYVLIHAAAGGTGALLVQLAKHYGAHVIGTTSTEEKAATAQSHGADDVILYTKQDVVEEVKRITGGKGVHAVFDGIGKATFDVSLDSLRKLGYFLSFGNASGKIDDVDVFKLVPRAIRLSRPSLFELITGREEFEKYANELLDLYTSKKIDFQIHKIYPLENAGDAHVDIESGKTQGKLLLKV</sequence>
<dbReference type="Gene3D" id="3.90.180.10">
    <property type="entry name" value="Medium-chain alcohol dehydrogenases, catalytic domain"/>
    <property type="match status" value="1"/>
</dbReference>
<dbReference type="InterPro" id="IPR020843">
    <property type="entry name" value="ER"/>
</dbReference>
<comment type="caution">
    <text evidence="6">The sequence shown here is derived from an EMBL/GenBank/DDBJ whole genome shotgun (WGS) entry which is preliminary data.</text>
</comment>
<evidence type="ECO:0000313" key="7">
    <source>
        <dbReference type="Proteomes" id="UP001212841"/>
    </source>
</evidence>
<dbReference type="GO" id="GO:0008270">
    <property type="term" value="F:zinc ion binding"/>
    <property type="evidence" value="ECO:0007669"/>
    <property type="project" value="InterPro"/>
</dbReference>
<dbReference type="SUPFAM" id="SSF51735">
    <property type="entry name" value="NAD(P)-binding Rossmann-fold domains"/>
    <property type="match status" value="1"/>
</dbReference>
<dbReference type="FunFam" id="3.40.50.720:FF:000053">
    <property type="entry name" value="Quinone oxidoreductase 1"/>
    <property type="match status" value="1"/>
</dbReference>
<reference evidence="6" key="1">
    <citation type="submission" date="2020-05" db="EMBL/GenBank/DDBJ databases">
        <title>Phylogenomic resolution of chytrid fungi.</title>
        <authorList>
            <person name="Stajich J.E."/>
            <person name="Amses K."/>
            <person name="Simmons R."/>
            <person name="Seto K."/>
            <person name="Myers J."/>
            <person name="Bonds A."/>
            <person name="Quandt C.A."/>
            <person name="Barry K."/>
            <person name="Liu P."/>
            <person name="Grigoriev I."/>
            <person name="Longcore J.E."/>
            <person name="James T.Y."/>
        </authorList>
    </citation>
    <scope>NUCLEOTIDE SEQUENCE</scope>
    <source>
        <strain evidence="6">JEL0318</strain>
    </source>
</reference>
<evidence type="ECO:0000256" key="3">
    <source>
        <dbReference type="ARBA" id="ARBA00043088"/>
    </source>
</evidence>
<dbReference type="InterPro" id="IPR047618">
    <property type="entry name" value="QOR-like"/>
</dbReference>
<evidence type="ECO:0000259" key="5">
    <source>
        <dbReference type="SMART" id="SM00829"/>
    </source>
</evidence>
<dbReference type="InterPro" id="IPR011032">
    <property type="entry name" value="GroES-like_sf"/>
</dbReference>
<protein>
    <recommendedName>
        <fullName evidence="4">Probable quinone oxidoreductase</fullName>
    </recommendedName>
    <alternativeName>
        <fullName evidence="3">NADPH:quinone reductase</fullName>
    </alternativeName>
</protein>
<feature type="domain" description="Enoyl reductase (ER)" evidence="5">
    <location>
        <begin position="11"/>
        <end position="319"/>
    </location>
</feature>
<dbReference type="AlphaFoldDB" id="A0AAD5S335"/>
<dbReference type="GO" id="GO:0005829">
    <property type="term" value="C:cytosol"/>
    <property type="evidence" value="ECO:0007669"/>
    <property type="project" value="TreeGrafter"/>
</dbReference>
<dbReference type="SMART" id="SM00829">
    <property type="entry name" value="PKS_ER"/>
    <property type="match status" value="1"/>
</dbReference>
<dbReference type="InterPro" id="IPR036291">
    <property type="entry name" value="NAD(P)-bd_dom_sf"/>
</dbReference>
<dbReference type="InterPro" id="IPR013149">
    <property type="entry name" value="ADH-like_C"/>
</dbReference>
<dbReference type="InterPro" id="IPR013154">
    <property type="entry name" value="ADH-like_N"/>
</dbReference>
<dbReference type="PANTHER" id="PTHR48106:SF13">
    <property type="entry name" value="QUINONE OXIDOREDUCTASE-RELATED"/>
    <property type="match status" value="1"/>
</dbReference>
<dbReference type="InterPro" id="IPR002364">
    <property type="entry name" value="Quin_OxRdtase/zeta-crystal_CS"/>
</dbReference>
<dbReference type="PROSITE" id="PS01162">
    <property type="entry name" value="QOR_ZETA_CRYSTAL"/>
    <property type="match status" value="1"/>
</dbReference>
<keyword evidence="2" id="KW-0560">Oxidoreductase</keyword>
<dbReference type="GO" id="GO:0035925">
    <property type="term" value="F:mRNA 3'-UTR AU-rich region binding"/>
    <property type="evidence" value="ECO:0007669"/>
    <property type="project" value="TreeGrafter"/>
</dbReference>
<dbReference type="Pfam" id="PF08240">
    <property type="entry name" value="ADH_N"/>
    <property type="match status" value="1"/>
</dbReference>
<name>A0AAD5S335_9FUNG</name>
<keyword evidence="7" id="KW-1185">Reference proteome</keyword>
<dbReference type="CDD" id="cd05286">
    <property type="entry name" value="QOR2"/>
    <property type="match status" value="1"/>
</dbReference>